<reference evidence="1" key="1">
    <citation type="submission" date="2020-11" db="EMBL/GenBank/DDBJ databases">
        <title>Adaptations for nitrogen fixation in a non-lichenized fungal sporocarp promotes dispersal by wood-feeding termites.</title>
        <authorList>
            <consortium name="DOE Joint Genome Institute"/>
            <person name="Koch R.A."/>
            <person name="Yoon G."/>
            <person name="Arayal U."/>
            <person name="Lail K."/>
            <person name="Amirebrahimi M."/>
            <person name="Labutti K."/>
            <person name="Lipzen A."/>
            <person name="Riley R."/>
            <person name="Barry K."/>
            <person name="Henrissat B."/>
            <person name="Grigoriev I.V."/>
            <person name="Herr J.R."/>
            <person name="Aime M.C."/>
        </authorList>
    </citation>
    <scope>NUCLEOTIDE SEQUENCE</scope>
    <source>
        <strain evidence="1">MCA 3950</strain>
    </source>
</reference>
<organism evidence="1 2">
    <name type="scientific">Guyanagaster necrorhizus</name>
    <dbReference type="NCBI Taxonomy" id="856835"/>
    <lineage>
        <taxon>Eukaryota</taxon>
        <taxon>Fungi</taxon>
        <taxon>Dikarya</taxon>
        <taxon>Basidiomycota</taxon>
        <taxon>Agaricomycotina</taxon>
        <taxon>Agaricomycetes</taxon>
        <taxon>Agaricomycetidae</taxon>
        <taxon>Agaricales</taxon>
        <taxon>Marasmiineae</taxon>
        <taxon>Physalacriaceae</taxon>
        <taxon>Guyanagaster</taxon>
    </lineage>
</organism>
<accession>A0A9P7VJ00</accession>
<name>A0A9P7VJ00_9AGAR</name>
<dbReference type="EMBL" id="MU250558">
    <property type="protein sequence ID" value="KAG7441564.1"/>
    <property type="molecule type" value="Genomic_DNA"/>
</dbReference>
<comment type="caution">
    <text evidence="1">The sequence shown here is derived from an EMBL/GenBank/DDBJ whole genome shotgun (WGS) entry which is preliminary data.</text>
</comment>
<sequence length="152" mass="17052">MSAKWSFRLQLVPGRSLLPKWVLTPKSKEKLVSHRHGIPSATDYAIITQTTPGIWGLFAQEDLLRCEPSETFACRWNLVTKKQGKGCYRSSNSSAFCCYEVHRVQGQPVNNLVSHGLLPTLLNNSIKRYWSVLTLVSSDPLQFTGMRSGVEA</sequence>
<dbReference type="GeneID" id="66100063"/>
<protein>
    <submittedName>
        <fullName evidence="1">Uncharacterized protein</fullName>
    </submittedName>
</protein>
<evidence type="ECO:0000313" key="2">
    <source>
        <dbReference type="Proteomes" id="UP000812287"/>
    </source>
</evidence>
<dbReference type="AlphaFoldDB" id="A0A9P7VJ00"/>
<gene>
    <name evidence="1" type="ORF">BT62DRAFT_1011366</name>
</gene>
<dbReference type="RefSeq" id="XP_043035064.1">
    <property type="nucleotide sequence ID" value="XM_043177776.1"/>
</dbReference>
<proteinExistence type="predicted"/>
<dbReference type="Proteomes" id="UP000812287">
    <property type="component" value="Unassembled WGS sequence"/>
</dbReference>
<evidence type="ECO:0000313" key="1">
    <source>
        <dbReference type="EMBL" id="KAG7441564.1"/>
    </source>
</evidence>
<keyword evidence="2" id="KW-1185">Reference proteome</keyword>